<keyword evidence="1" id="KW-0732">Signal</keyword>
<feature type="signal peptide" evidence="1">
    <location>
        <begin position="1"/>
        <end position="19"/>
    </location>
</feature>
<protein>
    <recommendedName>
        <fullName evidence="2">Spore coat protein U/FanG domain-containing protein</fullName>
    </recommendedName>
</protein>
<evidence type="ECO:0000256" key="1">
    <source>
        <dbReference type="SAM" id="SignalP"/>
    </source>
</evidence>
<evidence type="ECO:0000313" key="4">
    <source>
        <dbReference type="Proteomes" id="UP000008871"/>
    </source>
</evidence>
<evidence type="ECO:0000259" key="2">
    <source>
        <dbReference type="Pfam" id="PF05229"/>
    </source>
</evidence>
<dbReference type="SMART" id="SM00972">
    <property type="entry name" value="SCPU"/>
    <property type="match status" value="1"/>
</dbReference>
<feature type="chain" id="PRO_5004178880" description="Spore coat protein U/FanG domain-containing protein" evidence="1">
    <location>
        <begin position="20"/>
        <end position="313"/>
    </location>
</feature>
<dbReference type="Proteomes" id="UP000008871">
    <property type="component" value="Chromosome"/>
</dbReference>
<dbReference type="RefSeq" id="WP_011587984.1">
    <property type="nucleotide sequence ID" value="NC_008260.1"/>
</dbReference>
<dbReference type="KEGG" id="abo:ABO_0699"/>
<reference evidence="3 4" key="1">
    <citation type="journal article" date="2006" name="Nat. Biotechnol.">
        <title>Genome sequence of the ubiquitous hydrocarbon-degrading marine bacterium Alcanivorax borkumensis.</title>
        <authorList>
            <person name="Schneiker S."/>
            <person name="Martins dos Santos V.A.P."/>
            <person name="Bartels D."/>
            <person name="Bekel T."/>
            <person name="Brecht M."/>
            <person name="Buhrmester J."/>
            <person name="Chernikova T.N."/>
            <person name="Denaro R."/>
            <person name="Ferrer M."/>
            <person name="Gertler C."/>
            <person name="Goesmann A."/>
            <person name="Golyshina O.V."/>
            <person name="Kaminski F."/>
            <person name="Khachane A.N."/>
            <person name="Lang S."/>
            <person name="Linke B."/>
            <person name="McHardy A.C."/>
            <person name="Meyer F."/>
            <person name="Nechitaylo T."/>
            <person name="Puehler A."/>
            <person name="Regenhardt D."/>
            <person name="Rupp O."/>
            <person name="Sabirova J.S."/>
            <person name="Selbitschka W."/>
            <person name="Yakimov M.M."/>
            <person name="Timmis K.N."/>
            <person name="Vorhoelter F.-J."/>
            <person name="Weidner S."/>
            <person name="Kaiser O."/>
            <person name="Golyshin P.N."/>
        </authorList>
    </citation>
    <scope>NUCLEOTIDE SEQUENCE [LARGE SCALE GENOMIC DNA]</scope>
    <source>
        <strain evidence="4">ATCC 700651 / DSM 11573 / NCIMB 13689 / SK2</strain>
    </source>
</reference>
<feature type="domain" description="Spore coat protein U/FanG" evidence="2">
    <location>
        <begin position="17"/>
        <end position="140"/>
    </location>
</feature>
<dbReference type="PANTHER" id="PTHR37089:SF4">
    <property type="entry name" value="EXPORTED PROTEIN"/>
    <property type="match status" value="1"/>
</dbReference>
<gene>
    <name evidence="3" type="ordered locus">ABO_0699</name>
</gene>
<dbReference type="OrthoDB" id="8588792at2"/>
<dbReference type="Pfam" id="PF05229">
    <property type="entry name" value="SCPU"/>
    <property type="match status" value="2"/>
</dbReference>
<dbReference type="PANTHER" id="PTHR37089">
    <property type="entry name" value="PROTEIN U-RELATED"/>
    <property type="match status" value="1"/>
</dbReference>
<dbReference type="InterPro" id="IPR053167">
    <property type="entry name" value="Spore_coat_component"/>
</dbReference>
<dbReference type="HOGENOM" id="CLU_070506_0_0_6"/>
<organism evidence="3 4">
    <name type="scientific">Alcanivorax borkumensis (strain ATCC 700651 / DSM 11573 / NCIMB 13689 / SK2)</name>
    <dbReference type="NCBI Taxonomy" id="393595"/>
    <lineage>
        <taxon>Bacteria</taxon>
        <taxon>Pseudomonadati</taxon>
        <taxon>Pseudomonadota</taxon>
        <taxon>Gammaproteobacteria</taxon>
        <taxon>Oceanospirillales</taxon>
        <taxon>Alcanivoracaceae</taxon>
        <taxon>Alcanivorax</taxon>
    </lineage>
</organism>
<dbReference type="STRING" id="393595.ABO_0699"/>
<dbReference type="EMBL" id="AM286690">
    <property type="protein sequence ID" value="CAL16147.1"/>
    <property type="molecule type" value="Genomic_DNA"/>
</dbReference>
<sequence length="313" mass="33263">MKRLMLALFFLIAPLKLLAAIQCSIDNSPTLDFGATDPFMAGPLNANTQIQWSCSRGIGVLESIPFKMCIYVAADNDGGILPRNLRPANPGPAIPFNVYTLLVGGTIIQPSTNAIEVQVDMSRAFQYSDSDTVNIFGIVPGPLPGNALAGENRASMVNSQVTRIGTNQSCNTTSGLPLTNYTLNANLAIQNQCSITANDLNFGTQSSPLPQTDSDTFIDVRCTNTSPFTVGLSDGLNPSGGSRRMRDGSQFVSYGLFQDAARSIPWDSTTNRKGATGLGTSTSIMMSVFGRIPAAPSTPPGNYTDTITVDIEF</sequence>
<name>Q0VRQ1_ALCBS</name>
<dbReference type="eggNOG" id="COG5430">
    <property type="taxonomic scope" value="Bacteria"/>
</dbReference>
<accession>Q0VRQ1</accession>
<evidence type="ECO:0000313" key="3">
    <source>
        <dbReference type="EMBL" id="CAL16147.1"/>
    </source>
</evidence>
<feature type="domain" description="Spore coat protein U/FanG" evidence="2">
    <location>
        <begin position="180"/>
        <end position="309"/>
    </location>
</feature>
<dbReference type="InterPro" id="IPR007893">
    <property type="entry name" value="Spore_coat_U/FanG"/>
</dbReference>
<keyword evidence="4" id="KW-1185">Reference proteome</keyword>
<dbReference type="AlphaFoldDB" id="Q0VRQ1"/>
<proteinExistence type="predicted"/>